<accession>A0AAN8QKJ0</accession>
<dbReference type="GO" id="GO:0005829">
    <property type="term" value="C:cytosol"/>
    <property type="evidence" value="ECO:0007669"/>
    <property type="project" value="TreeGrafter"/>
</dbReference>
<proteinExistence type="inferred from homology"/>
<keyword evidence="18" id="KW-1185">Reference proteome</keyword>
<evidence type="ECO:0000256" key="3">
    <source>
        <dbReference type="ARBA" id="ARBA00010432"/>
    </source>
</evidence>
<organism evidence="17 18">
    <name type="scientific">Coregonus suidteri</name>
    <dbReference type="NCBI Taxonomy" id="861788"/>
    <lineage>
        <taxon>Eukaryota</taxon>
        <taxon>Metazoa</taxon>
        <taxon>Chordata</taxon>
        <taxon>Craniata</taxon>
        <taxon>Vertebrata</taxon>
        <taxon>Euteleostomi</taxon>
        <taxon>Actinopterygii</taxon>
        <taxon>Neopterygii</taxon>
        <taxon>Teleostei</taxon>
        <taxon>Protacanthopterygii</taxon>
        <taxon>Salmoniformes</taxon>
        <taxon>Salmonidae</taxon>
        <taxon>Coregoninae</taxon>
        <taxon>Coregonus</taxon>
    </lineage>
</organism>
<dbReference type="GO" id="GO:0042058">
    <property type="term" value="P:regulation of epidermal growth factor receptor signaling pathway"/>
    <property type="evidence" value="ECO:0007669"/>
    <property type="project" value="TreeGrafter"/>
</dbReference>
<evidence type="ECO:0000256" key="11">
    <source>
        <dbReference type="ARBA" id="ARBA00033002"/>
    </source>
</evidence>
<evidence type="ECO:0000256" key="2">
    <source>
        <dbReference type="ARBA" id="ARBA00004633"/>
    </source>
</evidence>
<dbReference type="GO" id="GO:0015031">
    <property type="term" value="P:protein transport"/>
    <property type="evidence" value="ECO:0007669"/>
    <property type="project" value="UniProtKB-KW"/>
</dbReference>
<sequence length="284" mass="30586">MAPISGAGLNAVPSLGTDAEENSSPVVGLVAGPRLGTDTLKCSLQGTVAGGRMSLMEHGGVAPIRPVTAVAWASNSSTCPKDFNLISITEDGAAANFTRSFAMKSGYYLCYSKDMSGGMVVSDVQVISEKETVPHGYCYIPEHLEPRASVSKKKRVCVRMVPVGGVETAVLDIKLTAKSRMMLQHYTCLGDMNGYVMWCRKGPFSSPLPQAKPRSLSLDLPIDGVPFTLHPKFETQTNGMTPTNTLNNIRIKSVQDIENEYNYTFIVEENAAKRTRPLTTGSTS</sequence>
<dbReference type="GO" id="GO:0017124">
    <property type="term" value="F:SH3 domain binding"/>
    <property type="evidence" value="ECO:0007669"/>
    <property type="project" value="UniProtKB-KW"/>
</dbReference>
<comment type="caution">
    <text evidence="17">The sequence shown here is derived from an EMBL/GenBank/DDBJ whole genome shotgun (WGS) entry which is preliminary data.</text>
</comment>
<dbReference type="GO" id="GO:0032801">
    <property type="term" value="P:receptor catabolic process"/>
    <property type="evidence" value="ECO:0007669"/>
    <property type="project" value="TreeGrafter"/>
</dbReference>
<dbReference type="GO" id="GO:0031902">
    <property type="term" value="C:late endosome membrane"/>
    <property type="evidence" value="ECO:0007669"/>
    <property type="project" value="UniProtKB-SubCell"/>
</dbReference>
<keyword evidence="6" id="KW-0963">Cytoplasm</keyword>
<dbReference type="PROSITE" id="PS50835">
    <property type="entry name" value="IG_LIKE"/>
    <property type="match status" value="1"/>
</dbReference>
<evidence type="ECO:0000259" key="15">
    <source>
        <dbReference type="PROSITE" id="PS51497"/>
    </source>
</evidence>
<evidence type="ECO:0000313" key="17">
    <source>
        <dbReference type="EMBL" id="KAK6301008.1"/>
    </source>
</evidence>
<evidence type="ECO:0000259" key="14">
    <source>
        <dbReference type="PROSITE" id="PS50835"/>
    </source>
</evidence>
<dbReference type="Pfam" id="PF10240">
    <property type="entry name" value="DUF2464"/>
    <property type="match status" value="2"/>
</dbReference>
<keyword evidence="8" id="KW-0653">Protein transport</keyword>
<dbReference type="FunFam" id="2.100.10.50:FF:000002">
    <property type="entry name" value="Multivesicular body subunit 12B"/>
    <property type="match status" value="1"/>
</dbReference>
<dbReference type="InterPro" id="IPR023341">
    <property type="entry name" value="MABP"/>
</dbReference>
<dbReference type="InterPro" id="IPR018798">
    <property type="entry name" value="MVB12A/B"/>
</dbReference>
<evidence type="ECO:0000256" key="8">
    <source>
        <dbReference type="ARBA" id="ARBA00022927"/>
    </source>
</evidence>
<dbReference type="Gene3D" id="2.100.10.50">
    <property type="match status" value="1"/>
</dbReference>
<dbReference type="GO" id="GO:0032510">
    <property type="term" value="P:endosome to lysosome transport via multivesicular body sorting pathway"/>
    <property type="evidence" value="ECO:0007669"/>
    <property type="project" value="TreeGrafter"/>
</dbReference>
<feature type="domain" description="MABP" evidence="16">
    <location>
        <begin position="64"/>
        <end position="203"/>
    </location>
</feature>
<dbReference type="InterPro" id="IPR023340">
    <property type="entry name" value="UMA"/>
</dbReference>
<dbReference type="InterPro" id="IPR040335">
    <property type="entry name" value="MVB12A"/>
</dbReference>
<dbReference type="GO" id="GO:0046755">
    <property type="term" value="P:viral budding"/>
    <property type="evidence" value="ECO:0007669"/>
    <property type="project" value="TreeGrafter"/>
</dbReference>
<name>A0AAN8QKJ0_9TELE</name>
<evidence type="ECO:0000256" key="5">
    <source>
        <dbReference type="ARBA" id="ARBA00022448"/>
    </source>
</evidence>
<dbReference type="GO" id="GO:0000813">
    <property type="term" value="C:ESCRT I complex"/>
    <property type="evidence" value="ECO:0007669"/>
    <property type="project" value="InterPro"/>
</dbReference>
<dbReference type="EMBL" id="JAGTTL010000027">
    <property type="protein sequence ID" value="KAK6301008.1"/>
    <property type="molecule type" value="Genomic_DNA"/>
</dbReference>
<dbReference type="PROSITE" id="PS51497">
    <property type="entry name" value="UMA"/>
    <property type="match status" value="1"/>
</dbReference>
<reference evidence="17 18" key="1">
    <citation type="submission" date="2021-04" db="EMBL/GenBank/DDBJ databases">
        <authorList>
            <person name="De Guttry C."/>
            <person name="Zahm M."/>
            <person name="Klopp C."/>
            <person name="Cabau C."/>
            <person name="Louis A."/>
            <person name="Berthelot C."/>
            <person name="Parey E."/>
            <person name="Roest Crollius H."/>
            <person name="Montfort J."/>
            <person name="Robinson-Rechavi M."/>
            <person name="Bucao C."/>
            <person name="Bouchez O."/>
            <person name="Gislard M."/>
            <person name="Lluch J."/>
            <person name="Milhes M."/>
            <person name="Lampietro C."/>
            <person name="Lopez Roques C."/>
            <person name="Donnadieu C."/>
            <person name="Braasch I."/>
            <person name="Desvignes T."/>
            <person name="Postlethwait J."/>
            <person name="Bobe J."/>
            <person name="Wedekind C."/>
            <person name="Guiguen Y."/>
        </authorList>
    </citation>
    <scope>NUCLEOTIDE SEQUENCE [LARGE SCALE GENOMIC DNA]</scope>
    <source>
        <strain evidence="17">Cs_M1</strain>
        <tissue evidence="17">Blood</tissue>
    </source>
</reference>
<gene>
    <name evidence="17" type="ORF">J4Q44_G00291060</name>
</gene>
<evidence type="ECO:0000256" key="4">
    <source>
        <dbReference type="ARBA" id="ARBA00017653"/>
    </source>
</evidence>
<evidence type="ECO:0000256" key="12">
    <source>
        <dbReference type="ARBA" id="ARBA00033024"/>
    </source>
</evidence>
<dbReference type="GO" id="GO:0019075">
    <property type="term" value="P:virus maturation"/>
    <property type="evidence" value="ECO:0007669"/>
    <property type="project" value="TreeGrafter"/>
</dbReference>
<feature type="domain" description="Ig-like" evidence="14">
    <location>
        <begin position="13"/>
        <end position="128"/>
    </location>
</feature>
<dbReference type="PANTHER" id="PTHR31612:SF2">
    <property type="entry name" value="MULTIVESICULAR BODY SUBUNIT 12A"/>
    <property type="match status" value="1"/>
</dbReference>
<evidence type="ECO:0000259" key="16">
    <source>
        <dbReference type="PROSITE" id="PS51498"/>
    </source>
</evidence>
<evidence type="ECO:0000256" key="13">
    <source>
        <dbReference type="ARBA" id="ARBA00053101"/>
    </source>
</evidence>
<evidence type="ECO:0000256" key="9">
    <source>
        <dbReference type="ARBA" id="ARBA00023036"/>
    </source>
</evidence>
<evidence type="ECO:0000256" key="10">
    <source>
        <dbReference type="ARBA" id="ARBA00023136"/>
    </source>
</evidence>
<evidence type="ECO:0000256" key="6">
    <source>
        <dbReference type="ARBA" id="ARBA00022490"/>
    </source>
</evidence>
<dbReference type="PANTHER" id="PTHR31612">
    <property type="entry name" value="MULTIVESICULAR BODY SUBUNIT 12A"/>
    <property type="match status" value="1"/>
</dbReference>
<keyword evidence="9" id="KW-0729">SH3-binding</keyword>
<evidence type="ECO:0000256" key="7">
    <source>
        <dbReference type="ARBA" id="ARBA00022753"/>
    </source>
</evidence>
<comment type="subcellular location">
    <subcellularLocation>
        <location evidence="1">Cytoplasm</location>
    </subcellularLocation>
    <subcellularLocation>
        <location evidence="2">Late endosome membrane</location>
        <topology evidence="2">Peripheral membrane protein</topology>
    </subcellularLocation>
</comment>
<dbReference type="AlphaFoldDB" id="A0AAN8QKJ0"/>
<dbReference type="InterPro" id="IPR007110">
    <property type="entry name" value="Ig-like_dom"/>
</dbReference>
<evidence type="ECO:0000256" key="1">
    <source>
        <dbReference type="ARBA" id="ARBA00004496"/>
    </source>
</evidence>
<keyword evidence="5" id="KW-0813">Transport</keyword>
<feature type="domain" description="UMA" evidence="15">
    <location>
        <begin position="222"/>
        <end position="272"/>
    </location>
</feature>
<keyword evidence="10" id="KW-0472">Membrane</keyword>
<evidence type="ECO:0000313" key="18">
    <source>
        <dbReference type="Proteomes" id="UP001356427"/>
    </source>
</evidence>
<comment type="function">
    <text evidence="13">Component of the ESCRT-I complex, a regulator of vesicular trafficking process. Required for the sorting of endocytic ubiquitinated cargos into multivesicular bodies.</text>
</comment>
<protein>
    <recommendedName>
        <fullName evidence="4">Multivesicular body subunit 12A</fullName>
    </recommendedName>
    <alternativeName>
        <fullName evidence="12">ESCRT-I complex subunit MVB12A</fullName>
    </alternativeName>
    <alternativeName>
        <fullName evidence="11">Protein FAM125A</fullName>
    </alternativeName>
</protein>
<dbReference type="PROSITE" id="PS51498">
    <property type="entry name" value="MABP"/>
    <property type="match status" value="1"/>
</dbReference>
<comment type="similarity">
    <text evidence="3">Belongs to the MVB12 family.</text>
</comment>
<keyword evidence="7" id="KW-0967">Endosome</keyword>
<dbReference type="Proteomes" id="UP001356427">
    <property type="component" value="Unassembled WGS sequence"/>
</dbReference>